<evidence type="ECO:0000256" key="1">
    <source>
        <dbReference type="ARBA" id="ARBA00004442"/>
    </source>
</evidence>
<dbReference type="EMBL" id="JAIWIU010000031">
    <property type="protein sequence ID" value="MCA2015559.1"/>
    <property type="molecule type" value="Genomic_DNA"/>
</dbReference>
<organism evidence="7 8">
    <name type="scientific">Vibrio tritonius</name>
    <dbReference type="NCBI Taxonomy" id="1435069"/>
    <lineage>
        <taxon>Bacteria</taxon>
        <taxon>Pseudomonadati</taxon>
        <taxon>Pseudomonadota</taxon>
        <taxon>Gammaproteobacteria</taxon>
        <taxon>Vibrionales</taxon>
        <taxon>Vibrionaceae</taxon>
        <taxon>Vibrio</taxon>
    </lineage>
</organism>
<feature type="domain" description="OmpA-like" evidence="6">
    <location>
        <begin position="84"/>
        <end position="201"/>
    </location>
</feature>
<dbReference type="InterPro" id="IPR050330">
    <property type="entry name" value="Bact_OuterMem_StrucFunc"/>
</dbReference>
<sequence>MKYLSLFLPLLLCACSSVGSFDKLLGGNNKLDVAPKGDMSVRNPDWGVVKQNTPQKSMSAIRSNYTVLLQFLQQHRIEYQVVPGQSMMVYVEDTIRFHTNSDKVAPASYPWMTNLSYFLAHHPAITVVVNGHTDTTGTYRLNDSLSERRAKSIERMLRQMNVPKESIYTRGYGEYIPECTNKTSRGRACNRRVELLFIVDES</sequence>
<evidence type="ECO:0000256" key="4">
    <source>
        <dbReference type="PROSITE-ProRule" id="PRU00473"/>
    </source>
</evidence>
<evidence type="ECO:0000256" key="3">
    <source>
        <dbReference type="ARBA" id="ARBA00023237"/>
    </source>
</evidence>
<dbReference type="RefSeq" id="WP_068718114.1">
    <property type="nucleotide sequence ID" value="NZ_AP014636.1"/>
</dbReference>
<evidence type="ECO:0000256" key="5">
    <source>
        <dbReference type="SAM" id="SignalP"/>
    </source>
</evidence>
<accession>A0ABS7YM84</accession>
<dbReference type="PROSITE" id="PS01068">
    <property type="entry name" value="OMPA_1"/>
    <property type="match status" value="1"/>
</dbReference>
<gene>
    <name evidence="7" type="ORF">LDJ79_05505</name>
</gene>
<evidence type="ECO:0000256" key="2">
    <source>
        <dbReference type="ARBA" id="ARBA00023136"/>
    </source>
</evidence>
<comment type="subcellular location">
    <subcellularLocation>
        <location evidence="1">Cell outer membrane</location>
    </subcellularLocation>
</comment>
<keyword evidence="2 4" id="KW-0472">Membrane</keyword>
<proteinExistence type="predicted"/>
<evidence type="ECO:0000259" key="6">
    <source>
        <dbReference type="PROSITE" id="PS51123"/>
    </source>
</evidence>
<name>A0ABS7YM84_9VIBR</name>
<dbReference type="Pfam" id="PF00691">
    <property type="entry name" value="OmpA"/>
    <property type="match status" value="1"/>
</dbReference>
<keyword evidence="8" id="KW-1185">Reference proteome</keyword>
<dbReference type="InterPro" id="IPR006665">
    <property type="entry name" value="OmpA-like"/>
</dbReference>
<dbReference type="SUPFAM" id="SSF103088">
    <property type="entry name" value="OmpA-like"/>
    <property type="match status" value="1"/>
</dbReference>
<keyword evidence="3" id="KW-0998">Cell outer membrane</keyword>
<dbReference type="PANTHER" id="PTHR30329">
    <property type="entry name" value="STATOR ELEMENT OF FLAGELLAR MOTOR COMPLEX"/>
    <property type="match status" value="1"/>
</dbReference>
<dbReference type="PANTHER" id="PTHR30329:SF21">
    <property type="entry name" value="LIPOPROTEIN YIAD-RELATED"/>
    <property type="match status" value="1"/>
</dbReference>
<reference evidence="8" key="1">
    <citation type="submission" date="2023-07" db="EMBL/GenBank/DDBJ databases">
        <title>Molecular identification of indigenous halophilic bacteria isolated from red sea cost, biodegradation of synthetic dyes and assessment of degraded metabolite toxicity.</title>
        <authorList>
            <person name="Chaieb K."/>
            <person name="Altayb H.N."/>
        </authorList>
    </citation>
    <scope>NUCLEOTIDE SEQUENCE [LARGE SCALE GENOMIC DNA]</scope>
    <source>
        <strain evidence="8">K20</strain>
    </source>
</reference>
<feature type="signal peptide" evidence="5">
    <location>
        <begin position="1"/>
        <end position="19"/>
    </location>
</feature>
<protein>
    <submittedName>
        <fullName evidence="7">OmpA family protein</fullName>
    </submittedName>
</protein>
<keyword evidence="5" id="KW-0732">Signal</keyword>
<evidence type="ECO:0000313" key="8">
    <source>
        <dbReference type="Proteomes" id="UP001199044"/>
    </source>
</evidence>
<dbReference type="InterPro" id="IPR006690">
    <property type="entry name" value="OMPA-like_CS"/>
</dbReference>
<feature type="chain" id="PRO_5045286079" evidence="5">
    <location>
        <begin position="20"/>
        <end position="202"/>
    </location>
</feature>
<dbReference type="CDD" id="cd07185">
    <property type="entry name" value="OmpA_C-like"/>
    <property type="match status" value="1"/>
</dbReference>
<dbReference type="PROSITE" id="PS51257">
    <property type="entry name" value="PROKAR_LIPOPROTEIN"/>
    <property type="match status" value="1"/>
</dbReference>
<dbReference type="InterPro" id="IPR006664">
    <property type="entry name" value="OMP_bac"/>
</dbReference>
<dbReference type="PRINTS" id="PR01021">
    <property type="entry name" value="OMPADOMAIN"/>
</dbReference>
<dbReference type="Proteomes" id="UP001199044">
    <property type="component" value="Unassembled WGS sequence"/>
</dbReference>
<comment type="caution">
    <text evidence="7">The sequence shown here is derived from an EMBL/GenBank/DDBJ whole genome shotgun (WGS) entry which is preliminary data.</text>
</comment>
<evidence type="ECO:0000313" key="7">
    <source>
        <dbReference type="EMBL" id="MCA2015559.1"/>
    </source>
</evidence>
<dbReference type="Gene3D" id="3.30.1330.60">
    <property type="entry name" value="OmpA-like domain"/>
    <property type="match status" value="1"/>
</dbReference>
<dbReference type="InterPro" id="IPR036737">
    <property type="entry name" value="OmpA-like_sf"/>
</dbReference>
<dbReference type="PROSITE" id="PS51123">
    <property type="entry name" value="OMPA_2"/>
    <property type="match status" value="1"/>
</dbReference>